<name>A0AAD4WTC8_PRUDU</name>
<evidence type="ECO:0000313" key="2">
    <source>
        <dbReference type="Proteomes" id="UP001054821"/>
    </source>
</evidence>
<organism evidence="1 2">
    <name type="scientific">Prunus dulcis</name>
    <name type="common">Almond</name>
    <name type="synonym">Amygdalus dulcis</name>
    <dbReference type="NCBI Taxonomy" id="3755"/>
    <lineage>
        <taxon>Eukaryota</taxon>
        <taxon>Viridiplantae</taxon>
        <taxon>Streptophyta</taxon>
        <taxon>Embryophyta</taxon>
        <taxon>Tracheophyta</taxon>
        <taxon>Spermatophyta</taxon>
        <taxon>Magnoliopsida</taxon>
        <taxon>eudicotyledons</taxon>
        <taxon>Gunneridae</taxon>
        <taxon>Pentapetalae</taxon>
        <taxon>rosids</taxon>
        <taxon>fabids</taxon>
        <taxon>Rosales</taxon>
        <taxon>Rosaceae</taxon>
        <taxon>Amygdaloideae</taxon>
        <taxon>Amygdaleae</taxon>
        <taxon>Prunus</taxon>
    </lineage>
</organism>
<protein>
    <submittedName>
        <fullName evidence="1">Uncharacterized protein</fullName>
    </submittedName>
</protein>
<evidence type="ECO:0000313" key="1">
    <source>
        <dbReference type="EMBL" id="KAI5348439.1"/>
    </source>
</evidence>
<dbReference type="Proteomes" id="UP001054821">
    <property type="component" value="Chromosome 1"/>
</dbReference>
<comment type="caution">
    <text evidence="1">The sequence shown here is derived from an EMBL/GenBank/DDBJ whole genome shotgun (WGS) entry which is preliminary data.</text>
</comment>
<proteinExistence type="predicted"/>
<dbReference type="EMBL" id="JAJFAZ020000001">
    <property type="protein sequence ID" value="KAI5348439.1"/>
    <property type="molecule type" value="Genomic_DNA"/>
</dbReference>
<accession>A0AAD4WTC8</accession>
<sequence>MIGDSDSTFRKACLVASVFSQSHTLNWLDLNQRVIFCQLIDKINTESHFLEVFTSIELAVHKNKDPFQRIRWLGSLNLEEESSPNHDQYMPLMGMKNLLSLCIQHKDKVEAAFQQLRSRFSSEVIFEDAIESYKILLEKYRKARKQYMNGMVSLHYEL</sequence>
<reference evidence="1 2" key="1">
    <citation type="journal article" date="2022" name="G3 (Bethesda)">
        <title>Whole-genome sequence and methylome profiling of the almond [Prunus dulcis (Mill.) D.A. Webb] cultivar 'Nonpareil'.</title>
        <authorList>
            <person name="D'Amico-Willman K.M."/>
            <person name="Ouma W.Z."/>
            <person name="Meulia T."/>
            <person name="Sideli G.M."/>
            <person name="Gradziel T.M."/>
            <person name="Fresnedo-Ramirez J."/>
        </authorList>
    </citation>
    <scope>NUCLEOTIDE SEQUENCE [LARGE SCALE GENOMIC DNA]</scope>
    <source>
        <strain evidence="1">Clone GOH B32 T37-40</strain>
    </source>
</reference>
<gene>
    <name evidence="1" type="ORF">L3X38_001326</name>
</gene>
<dbReference type="AlphaFoldDB" id="A0AAD4WTC8"/>
<keyword evidence="2" id="KW-1185">Reference proteome</keyword>